<keyword evidence="5" id="KW-0411">Iron-sulfur</keyword>
<dbReference type="eggNOG" id="COG1150">
    <property type="taxonomic scope" value="Bacteria"/>
</dbReference>
<dbReference type="HOGENOM" id="CLU_1193875_0_0_10"/>
<proteinExistence type="predicted"/>
<sequence>MGKYFDMLMEDVRMKEGLTACMNCGICTGVCPAAEFYDYDPRQIVNTVQTKDDDAIEQLLKSETIWYCGECMSCRPRCPRANTPGYIIQALRRLSQKLGFFTYSEKGRQQLAIKRTIGHNILKTGYCIKPNLVDPELHPEQGPVWKWIYEHDRDVFERFGDNYCKVGVGAMRKIDDKSMEEIRAIFDTTGGTDFFENIEKYSAEKATEMGYDGADERYFRDVFTANSGSHQ</sequence>
<keyword evidence="8" id="KW-1185">Reference proteome</keyword>
<evidence type="ECO:0000313" key="7">
    <source>
        <dbReference type="EMBL" id="EHB92804.1"/>
    </source>
</evidence>
<dbReference type="RefSeq" id="WP_009133814.1">
    <property type="nucleotide sequence ID" value="NZ_CP102250.1"/>
</dbReference>
<comment type="caution">
    <text evidence="7">The sequence shown here is derived from an EMBL/GenBank/DDBJ whole genome shotgun (WGS) entry which is preliminary data.</text>
</comment>
<dbReference type="OrthoDB" id="9769677at2"/>
<dbReference type="Gene3D" id="1.10.1060.10">
    <property type="entry name" value="Alpha-helical ferredoxin"/>
    <property type="match status" value="1"/>
</dbReference>
<evidence type="ECO:0000256" key="5">
    <source>
        <dbReference type="ARBA" id="ARBA00023014"/>
    </source>
</evidence>
<evidence type="ECO:0000256" key="2">
    <source>
        <dbReference type="ARBA" id="ARBA00022723"/>
    </source>
</evidence>
<accession>G5H7G5</accession>
<dbReference type="PANTHER" id="PTHR43255:SF1">
    <property type="entry name" value="IRON-SULFUR-BINDING OXIDOREDUCTASE FADF-RELATED"/>
    <property type="match status" value="1"/>
</dbReference>
<dbReference type="InterPro" id="IPR051460">
    <property type="entry name" value="HdrC_iron-sulfur_subunit"/>
</dbReference>
<dbReference type="InterPro" id="IPR017896">
    <property type="entry name" value="4Fe4S_Fe-S-bd"/>
</dbReference>
<dbReference type="InterPro" id="IPR017900">
    <property type="entry name" value="4Fe4S_Fe_S_CS"/>
</dbReference>
<keyword evidence="2" id="KW-0479">Metal-binding</keyword>
<dbReference type="PROSITE" id="PS51379">
    <property type="entry name" value="4FE4S_FER_2"/>
    <property type="match status" value="1"/>
</dbReference>
<dbReference type="SUPFAM" id="SSF46548">
    <property type="entry name" value="alpha-helical ferredoxin"/>
    <property type="match status" value="1"/>
</dbReference>
<feature type="domain" description="4Fe-4S ferredoxin-type" evidence="6">
    <location>
        <begin position="12"/>
        <end position="42"/>
    </location>
</feature>
<gene>
    <name evidence="7" type="ORF">HMPREF9450_01008</name>
</gene>
<name>G5H7G5_9BACT</name>
<dbReference type="Pfam" id="PF13183">
    <property type="entry name" value="Fer4_8"/>
    <property type="match status" value="1"/>
</dbReference>
<dbReference type="AlphaFoldDB" id="G5H7G5"/>
<dbReference type="InterPro" id="IPR009051">
    <property type="entry name" value="Helical_ferredxn"/>
</dbReference>
<protein>
    <recommendedName>
        <fullName evidence="6">4Fe-4S ferredoxin-type domain-containing protein</fullName>
    </recommendedName>
</protein>
<evidence type="ECO:0000256" key="3">
    <source>
        <dbReference type="ARBA" id="ARBA00023002"/>
    </source>
</evidence>
<dbReference type="EMBL" id="ADLD01000009">
    <property type="protein sequence ID" value="EHB92804.1"/>
    <property type="molecule type" value="Genomic_DNA"/>
</dbReference>
<keyword evidence="3" id="KW-0560">Oxidoreductase</keyword>
<evidence type="ECO:0000256" key="4">
    <source>
        <dbReference type="ARBA" id="ARBA00023004"/>
    </source>
</evidence>
<dbReference type="Proteomes" id="UP000006008">
    <property type="component" value="Unassembled WGS sequence"/>
</dbReference>
<keyword evidence="4" id="KW-0408">Iron</keyword>
<dbReference type="GO" id="GO:0016491">
    <property type="term" value="F:oxidoreductase activity"/>
    <property type="evidence" value="ECO:0007669"/>
    <property type="project" value="UniProtKB-KW"/>
</dbReference>
<dbReference type="GO" id="GO:0005886">
    <property type="term" value="C:plasma membrane"/>
    <property type="evidence" value="ECO:0007669"/>
    <property type="project" value="TreeGrafter"/>
</dbReference>
<dbReference type="PATRIC" id="fig|742725.3.peg.1066"/>
<keyword evidence="1" id="KW-0004">4Fe-4S</keyword>
<dbReference type="GO" id="GO:0046872">
    <property type="term" value="F:metal ion binding"/>
    <property type="evidence" value="ECO:0007669"/>
    <property type="project" value="UniProtKB-KW"/>
</dbReference>
<dbReference type="PROSITE" id="PS00198">
    <property type="entry name" value="4FE4S_FER_1"/>
    <property type="match status" value="1"/>
</dbReference>
<organism evidence="7 8">
    <name type="scientific">Alistipes indistinctus YIT 12060</name>
    <dbReference type="NCBI Taxonomy" id="742725"/>
    <lineage>
        <taxon>Bacteria</taxon>
        <taxon>Pseudomonadati</taxon>
        <taxon>Bacteroidota</taxon>
        <taxon>Bacteroidia</taxon>
        <taxon>Bacteroidales</taxon>
        <taxon>Rikenellaceae</taxon>
        <taxon>Alistipes</taxon>
    </lineage>
</organism>
<dbReference type="PANTHER" id="PTHR43255">
    <property type="entry name" value="IRON-SULFUR-BINDING OXIDOREDUCTASE FADF-RELATED-RELATED"/>
    <property type="match status" value="1"/>
</dbReference>
<dbReference type="STRING" id="742725.HMPREF9450_01008"/>
<evidence type="ECO:0000256" key="1">
    <source>
        <dbReference type="ARBA" id="ARBA00022485"/>
    </source>
</evidence>
<dbReference type="GeneID" id="92815974"/>
<reference evidence="7 8" key="1">
    <citation type="submission" date="2011-08" db="EMBL/GenBank/DDBJ databases">
        <title>The Genome Sequence of Alistipes indistinctus YIT 12060.</title>
        <authorList>
            <consortium name="The Broad Institute Genome Sequencing Platform"/>
            <person name="Earl A."/>
            <person name="Ward D."/>
            <person name="Feldgarden M."/>
            <person name="Gevers D."/>
            <person name="Morotomi M."/>
            <person name="Young S.K."/>
            <person name="Zeng Q."/>
            <person name="Gargeya S."/>
            <person name="Fitzgerald M."/>
            <person name="Haas B."/>
            <person name="Abouelleil A."/>
            <person name="Alvarado L."/>
            <person name="Arachchi H.M."/>
            <person name="Berlin A."/>
            <person name="Brown A."/>
            <person name="Chapman S.B."/>
            <person name="Chen Z."/>
            <person name="Dunbar C."/>
            <person name="Freedman E."/>
            <person name="Gearin G."/>
            <person name="Gellesch M."/>
            <person name="Goldberg J."/>
            <person name="Griggs A."/>
            <person name="Gujja S."/>
            <person name="Heiman D."/>
            <person name="Howarth C."/>
            <person name="Larson L."/>
            <person name="Lui A."/>
            <person name="MacDonald P.J.P."/>
            <person name="Montmayeur A."/>
            <person name="Murphy C."/>
            <person name="Neiman D."/>
            <person name="Pearson M."/>
            <person name="Priest M."/>
            <person name="Roberts A."/>
            <person name="Saif S."/>
            <person name="Shea T."/>
            <person name="Shenoy N."/>
            <person name="Sisk P."/>
            <person name="Stolte C."/>
            <person name="Sykes S."/>
            <person name="Wortman J."/>
            <person name="Nusbaum C."/>
            <person name="Birren B."/>
        </authorList>
    </citation>
    <scope>NUCLEOTIDE SEQUENCE [LARGE SCALE GENOMIC DNA]</scope>
    <source>
        <strain evidence="7 8">YIT 12060</strain>
    </source>
</reference>
<evidence type="ECO:0000259" key="6">
    <source>
        <dbReference type="PROSITE" id="PS51379"/>
    </source>
</evidence>
<dbReference type="GO" id="GO:0051539">
    <property type="term" value="F:4 iron, 4 sulfur cluster binding"/>
    <property type="evidence" value="ECO:0007669"/>
    <property type="project" value="UniProtKB-KW"/>
</dbReference>
<evidence type="ECO:0000313" key="8">
    <source>
        <dbReference type="Proteomes" id="UP000006008"/>
    </source>
</evidence>